<proteinExistence type="predicted"/>
<gene>
    <name evidence="1" type="ORF">KJJ99_04710</name>
</gene>
<dbReference type="Proteomes" id="UP000782475">
    <property type="component" value="Unassembled WGS sequence"/>
</dbReference>
<reference evidence="1 2" key="1">
    <citation type="journal article" date="2021" name="Appl. Microbiol. Biotechnol.">
        <title>Biotechnological applications of marine bacteria in bioremediation of environments polluted with hydrocarbons and plastics.</title>
        <authorList>
            <person name="Muriel-Millan L.F."/>
            <person name="Millan-Lopez S."/>
            <person name="Pardo-Lopez L."/>
        </authorList>
    </citation>
    <scope>NUCLEOTIDE SEQUENCE [LARGE SCALE GENOMIC DNA]</scope>
    <source>
        <strain evidence="1 2">GOM4</strain>
    </source>
</reference>
<protein>
    <submittedName>
        <fullName evidence="1">Uncharacterized protein</fullName>
    </submittedName>
</protein>
<keyword evidence="2" id="KW-1185">Reference proteome</keyword>
<name>A0ACC5VFF5_STUCH</name>
<evidence type="ECO:0000313" key="1">
    <source>
        <dbReference type="EMBL" id="MBX7271098.1"/>
    </source>
</evidence>
<accession>A0ACC5VFF5</accession>
<comment type="caution">
    <text evidence="1">The sequence shown here is derived from an EMBL/GenBank/DDBJ whole genome shotgun (WGS) entry which is preliminary data.</text>
</comment>
<organism evidence="1 2">
    <name type="scientific">Stutzerimonas chloritidismutans</name>
    <name type="common">Pseudomonas chloritidismutans</name>
    <dbReference type="NCBI Taxonomy" id="203192"/>
    <lineage>
        <taxon>Bacteria</taxon>
        <taxon>Pseudomonadati</taxon>
        <taxon>Pseudomonadota</taxon>
        <taxon>Gammaproteobacteria</taxon>
        <taxon>Pseudomonadales</taxon>
        <taxon>Pseudomonadaceae</taxon>
        <taxon>Stutzerimonas</taxon>
    </lineage>
</organism>
<evidence type="ECO:0000313" key="2">
    <source>
        <dbReference type="Proteomes" id="UP000782475"/>
    </source>
</evidence>
<sequence>MRAKGLQPPKISEFDQSSKLTFRWEKLDPEQAAELERRKQLSFEQAVDEDNGLVVRENSAKPYLNSSEQSDLFPEALAVAEGTVPVVGKAMLGTDGYFEEMDYPTGSGDGRLLISSTDPNAYGLRVVGTSMAPRIKNGEFVLVEPNHSYVSGDEVLVKTIDGKAMIKEYMYCRDGLFRFDSVNPGNEPIYLPVDQVETVHYVGGILKSSRFSSDLN</sequence>
<dbReference type="EMBL" id="JAHHFP010000011">
    <property type="protein sequence ID" value="MBX7271098.1"/>
    <property type="molecule type" value="Genomic_DNA"/>
</dbReference>